<name>A0A8E5EAE6_9CAUD</name>
<dbReference type="EMBL" id="MT732432">
    <property type="protein sequence ID" value="QQV89726.1"/>
    <property type="molecule type" value="Genomic_DNA"/>
</dbReference>
<gene>
    <name evidence="1" type="ORF">Calle1_4</name>
</gene>
<evidence type="ECO:0000313" key="1">
    <source>
        <dbReference type="EMBL" id="QQV89726.1"/>
    </source>
</evidence>
<organism evidence="1 2">
    <name type="scientific">Cellulophaga phage Calle_1</name>
    <dbReference type="NCBI Taxonomy" id="2745643"/>
    <lineage>
        <taxon>Viruses</taxon>
        <taxon>Duplodnaviria</taxon>
        <taxon>Heunggongvirae</taxon>
        <taxon>Uroviricota</taxon>
        <taxon>Caudoviricetes</taxon>
        <taxon>Pervagoviridae</taxon>
        <taxon>Callevirus</taxon>
        <taxon>Callevirus Calle</taxon>
    </lineage>
</organism>
<dbReference type="Proteomes" id="UP000693797">
    <property type="component" value="Segment"/>
</dbReference>
<protein>
    <submittedName>
        <fullName evidence="1">Structural protein</fullName>
    </submittedName>
</protein>
<accession>A0A8E5EAE6</accession>
<reference evidence="1 2" key="1">
    <citation type="submission" date="2020-07" db="EMBL/GenBank/DDBJ databases">
        <title>Highly diverse flavobacterial phages as mortality factor during North Sea spring blooms.</title>
        <authorList>
            <person name="Bartlau N."/>
            <person name="Wichels A."/>
            <person name="Krohne G."/>
            <person name="Adriaenssens E.M."/>
            <person name="Heins A."/>
            <person name="Fuchs B.M."/>
            <person name="Amann R."/>
            <person name="Moraru C."/>
        </authorList>
    </citation>
    <scope>NUCLEOTIDE SEQUENCE [LARGE SCALE GENOMIC DNA]</scope>
</reference>
<sequence>MEFKVIQHDAKDFYEVYKKWCKGHNFPARNVEELDIAFVSYRGDTPLYSTFIWRTPSTFCVLGFPVSNPDIPYIHRKGALGFLFSEVSRQLKEMGFKIIWTTSDTERVVEGLVDSGFQVADTKVDQYYKVLF</sequence>
<keyword evidence="2" id="KW-1185">Reference proteome</keyword>
<evidence type="ECO:0000313" key="2">
    <source>
        <dbReference type="Proteomes" id="UP000693797"/>
    </source>
</evidence>
<proteinExistence type="predicted"/>